<dbReference type="PIRSF" id="PIRSF036402">
    <property type="entry name" value="Ureas_acces_UreE"/>
    <property type="match status" value="1"/>
</dbReference>
<dbReference type="Proteomes" id="UP001166304">
    <property type="component" value="Unassembled WGS sequence"/>
</dbReference>
<dbReference type="InterPro" id="IPR004029">
    <property type="entry name" value="UreE_N"/>
</dbReference>
<dbReference type="GO" id="GO:0005737">
    <property type="term" value="C:cytoplasm"/>
    <property type="evidence" value="ECO:0007669"/>
    <property type="project" value="InterPro"/>
</dbReference>
<comment type="caution">
    <text evidence="6">The sequence shown here is derived from an EMBL/GenBank/DDBJ whole genome shotgun (WGS) entry which is preliminary data.</text>
</comment>
<evidence type="ECO:0000313" key="6">
    <source>
        <dbReference type="EMBL" id="MBV0903852.1"/>
    </source>
</evidence>
<dbReference type="GO" id="GO:0006457">
    <property type="term" value="P:protein folding"/>
    <property type="evidence" value="ECO:0007669"/>
    <property type="project" value="InterPro"/>
</dbReference>
<dbReference type="SUPFAM" id="SSF69287">
    <property type="entry name" value="Urease metallochaperone UreE, N-terminal domain"/>
    <property type="match status" value="1"/>
</dbReference>
<evidence type="ECO:0000256" key="3">
    <source>
        <dbReference type="ARBA" id="ARBA00023186"/>
    </source>
</evidence>
<feature type="domain" description="UreE urease accessory N-terminal" evidence="5">
    <location>
        <begin position="5"/>
        <end position="72"/>
    </location>
</feature>
<evidence type="ECO:0000256" key="2">
    <source>
        <dbReference type="ARBA" id="ARBA00022596"/>
    </source>
</evidence>
<dbReference type="SMART" id="SM00988">
    <property type="entry name" value="UreE_N"/>
    <property type="match status" value="1"/>
</dbReference>
<dbReference type="GO" id="GO:0016151">
    <property type="term" value="F:nickel cation binding"/>
    <property type="evidence" value="ECO:0007669"/>
    <property type="project" value="InterPro"/>
</dbReference>
<dbReference type="InterPro" id="IPR036118">
    <property type="entry name" value="UreE_N_sf"/>
</dbReference>
<dbReference type="Pfam" id="PF02814">
    <property type="entry name" value="UreE_N"/>
    <property type="match status" value="1"/>
</dbReference>
<dbReference type="Gene3D" id="2.60.260.20">
    <property type="entry name" value="Urease metallochaperone UreE, N-terminal domain"/>
    <property type="match status" value="1"/>
</dbReference>
<keyword evidence="1" id="KW-0963">Cytoplasm</keyword>
<organism evidence="6 7">
    <name type="scientific">Haloarcula salina</name>
    <dbReference type="NCBI Taxonomy" id="1429914"/>
    <lineage>
        <taxon>Archaea</taxon>
        <taxon>Methanobacteriati</taxon>
        <taxon>Methanobacteriota</taxon>
        <taxon>Stenosarchaea group</taxon>
        <taxon>Halobacteria</taxon>
        <taxon>Halobacteriales</taxon>
        <taxon>Haloarculaceae</taxon>
        <taxon>Haloarcula</taxon>
    </lineage>
</organism>
<name>A0AA41KH76_9EURY</name>
<evidence type="ECO:0000313" key="7">
    <source>
        <dbReference type="Proteomes" id="UP001166304"/>
    </source>
</evidence>
<dbReference type="EMBL" id="JAHQXE010000007">
    <property type="protein sequence ID" value="MBV0903852.1"/>
    <property type="molecule type" value="Genomic_DNA"/>
</dbReference>
<keyword evidence="7" id="KW-1185">Reference proteome</keyword>
<reference evidence="6" key="1">
    <citation type="submission" date="2021-06" db="EMBL/GenBank/DDBJ databases">
        <title>New haloarchaea isolates fom saline soil.</title>
        <authorList>
            <person name="Duran-Viseras A."/>
            <person name="Sanchez-Porro C.S."/>
            <person name="Ventosa A."/>
        </authorList>
    </citation>
    <scope>NUCLEOTIDE SEQUENCE</scope>
    <source>
        <strain evidence="6">JCM 18369</strain>
    </source>
</reference>
<feature type="region of interest" description="Disordered" evidence="4">
    <location>
        <begin position="136"/>
        <end position="200"/>
    </location>
</feature>
<evidence type="ECO:0000256" key="1">
    <source>
        <dbReference type="ARBA" id="ARBA00022490"/>
    </source>
</evidence>
<evidence type="ECO:0000256" key="4">
    <source>
        <dbReference type="SAM" id="MobiDB-lite"/>
    </source>
</evidence>
<protein>
    <submittedName>
        <fullName evidence="6">Urease accessory protein UreE</fullName>
    </submittedName>
</protein>
<feature type="compositionally biased region" description="Basic and acidic residues" evidence="4">
    <location>
        <begin position="136"/>
        <end position="145"/>
    </location>
</feature>
<keyword evidence="3" id="KW-0143">Chaperone</keyword>
<evidence type="ECO:0000259" key="5">
    <source>
        <dbReference type="SMART" id="SM00988"/>
    </source>
</evidence>
<keyword evidence="2" id="KW-0533">Nickel</keyword>
<dbReference type="HAMAP" id="MF_00822">
    <property type="entry name" value="UreE"/>
    <property type="match status" value="1"/>
</dbReference>
<accession>A0AA41KH76</accession>
<dbReference type="RefSeq" id="WP_162414988.1">
    <property type="nucleotide sequence ID" value="NZ_JAHQXE010000007.1"/>
</dbReference>
<sequence length="200" mass="21061">MLVANTYVGHGDEEDVADRLAAADSVSVVLSDTERRRSRVRTETADGRDLGIVVARDLADGDVLEADDGTLVVVELAAIEALVLDLADSGIAPTAALELGHAVGNKHWDLAVRGDEALLPVTDSKARMEAAVEEHLPDVPTRYERVPPTTFDDGGADHSHGGDGHGHGDHSHADDGDHSHAHAHDEAHDHGVRTIDGGDP</sequence>
<feature type="compositionally biased region" description="Basic and acidic residues" evidence="4">
    <location>
        <begin position="155"/>
        <end position="193"/>
    </location>
</feature>
<gene>
    <name evidence="6" type="ORF">KTS37_18875</name>
</gene>
<proteinExistence type="inferred from homology"/>
<dbReference type="AlphaFoldDB" id="A0AA41KH76"/>
<dbReference type="InterPro" id="IPR012406">
    <property type="entry name" value="UreE"/>
</dbReference>